<feature type="transmembrane region" description="Helical" evidence="8">
    <location>
        <begin position="426"/>
        <end position="445"/>
    </location>
</feature>
<dbReference type="GO" id="GO:0055085">
    <property type="term" value="P:transmembrane transport"/>
    <property type="evidence" value="ECO:0007669"/>
    <property type="project" value="InterPro"/>
</dbReference>
<feature type="transmembrane region" description="Helical" evidence="8">
    <location>
        <begin position="481"/>
        <end position="504"/>
    </location>
</feature>
<name>A0A6J6Z0H8_9ZZZZ</name>
<evidence type="ECO:0000256" key="5">
    <source>
        <dbReference type="ARBA" id="ARBA00022692"/>
    </source>
</evidence>
<keyword evidence="6 8" id="KW-1133">Transmembrane helix</keyword>
<feature type="transmembrane region" description="Helical" evidence="8">
    <location>
        <begin position="393"/>
        <end position="414"/>
    </location>
</feature>
<evidence type="ECO:0000256" key="2">
    <source>
        <dbReference type="ARBA" id="ARBA00022448"/>
    </source>
</evidence>
<evidence type="ECO:0000256" key="8">
    <source>
        <dbReference type="SAM" id="Phobius"/>
    </source>
</evidence>
<gene>
    <name evidence="10" type="ORF">UFOPK3139_00269</name>
</gene>
<sequence>MDEGRPALSAPRASREQHAALRGWRGALAAALPLAFFAVFFAYPVGSVIARGFDGRGRVHPGSVLGDSATWRIVWFTTWQAAVSTLFTLAAGLPAAWAVARNDFRGRALVRALVMVPFVMPTVVIGAALRTTFSRLGLDGGRVNLDQSIWAILIAHVIFNVAVVVRVVGGYWAVLDVRLEESARVLGATRRTVWREVTFPHLKPALWSAATIVFLFCFTSFGVILVVGGPRQATLETEIWRYATQRTDFATAAVLACVQLALVVTLVVASSRAERTAVQRFGLRQAPRARRPRTARDKACVAAIVGVTLAVLLIPLAVLVERSLSVGDGYGFAHYRALTHRDERGALFVPPLDAVRNSLVTAVEATGIALVIGGLASVAVVHGRRLIGRVLDAGLMVPLGTSAVTLGFGILIALDEPPLDLRTSPFIVPIAQAVVGVPFVMRAVVPMLRAVDERLREAAAVLGASPDRVRREIDLPIVRRALAAAAGFAFAVSLGEFGATAFLARPDRPTVPIAMYRLLGQPGASLRGQAMALGVVLTLITVMCVLLIERAQRGQRVGW</sequence>
<organism evidence="10">
    <name type="scientific">freshwater metagenome</name>
    <dbReference type="NCBI Taxonomy" id="449393"/>
    <lineage>
        <taxon>unclassified sequences</taxon>
        <taxon>metagenomes</taxon>
        <taxon>ecological metagenomes</taxon>
    </lineage>
</organism>
<evidence type="ECO:0000256" key="3">
    <source>
        <dbReference type="ARBA" id="ARBA00022475"/>
    </source>
</evidence>
<evidence type="ECO:0000259" key="9">
    <source>
        <dbReference type="PROSITE" id="PS50928"/>
    </source>
</evidence>
<evidence type="ECO:0000256" key="7">
    <source>
        <dbReference type="ARBA" id="ARBA00023136"/>
    </source>
</evidence>
<keyword evidence="7 8" id="KW-0472">Membrane</keyword>
<feature type="domain" description="ABC transmembrane type-1" evidence="9">
    <location>
        <begin position="74"/>
        <end position="268"/>
    </location>
</feature>
<dbReference type="AlphaFoldDB" id="A0A6J6Z0H8"/>
<proteinExistence type="predicted"/>
<feature type="transmembrane region" description="Helical" evidence="8">
    <location>
        <begin position="359"/>
        <end position="381"/>
    </location>
</feature>
<accession>A0A6J6Z0H8</accession>
<dbReference type="CDD" id="cd06261">
    <property type="entry name" value="TM_PBP2"/>
    <property type="match status" value="2"/>
</dbReference>
<reference evidence="10" key="1">
    <citation type="submission" date="2020-05" db="EMBL/GenBank/DDBJ databases">
        <authorList>
            <person name="Chiriac C."/>
            <person name="Salcher M."/>
            <person name="Ghai R."/>
            <person name="Kavagutti S V."/>
        </authorList>
    </citation>
    <scope>NUCLEOTIDE SEQUENCE</scope>
</reference>
<dbReference type="PANTHER" id="PTHR43357">
    <property type="entry name" value="INNER MEMBRANE ABC TRANSPORTER PERMEASE PROTEIN YDCV"/>
    <property type="match status" value="1"/>
</dbReference>
<feature type="transmembrane region" description="Helical" evidence="8">
    <location>
        <begin position="27"/>
        <end position="53"/>
    </location>
</feature>
<evidence type="ECO:0000313" key="10">
    <source>
        <dbReference type="EMBL" id="CAB4814839.1"/>
    </source>
</evidence>
<feature type="domain" description="ABC transmembrane type-1" evidence="9">
    <location>
        <begin position="355"/>
        <end position="548"/>
    </location>
</feature>
<dbReference type="SUPFAM" id="SSF161098">
    <property type="entry name" value="MetI-like"/>
    <property type="match status" value="2"/>
</dbReference>
<dbReference type="PANTHER" id="PTHR43357:SF4">
    <property type="entry name" value="INNER MEMBRANE ABC TRANSPORTER PERMEASE PROTEIN YDCV"/>
    <property type="match status" value="1"/>
</dbReference>
<evidence type="ECO:0000256" key="6">
    <source>
        <dbReference type="ARBA" id="ARBA00022989"/>
    </source>
</evidence>
<feature type="transmembrane region" description="Helical" evidence="8">
    <location>
        <begin position="149"/>
        <end position="174"/>
    </location>
</feature>
<keyword evidence="2" id="KW-0813">Transport</keyword>
<dbReference type="GO" id="GO:0005886">
    <property type="term" value="C:plasma membrane"/>
    <property type="evidence" value="ECO:0007669"/>
    <property type="project" value="UniProtKB-SubCell"/>
</dbReference>
<feature type="transmembrane region" description="Helical" evidence="8">
    <location>
        <begin position="109"/>
        <end position="129"/>
    </location>
</feature>
<dbReference type="InterPro" id="IPR035906">
    <property type="entry name" value="MetI-like_sf"/>
</dbReference>
<comment type="subcellular location">
    <subcellularLocation>
        <location evidence="1">Cell inner membrane</location>
        <topology evidence="1">Multi-pass membrane protein</topology>
    </subcellularLocation>
</comment>
<keyword evidence="5 8" id="KW-0812">Transmembrane</keyword>
<feature type="transmembrane region" description="Helical" evidence="8">
    <location>
        <begin position="524"/>
        <end position="548"/>
    </location>
</feature>
<keyword evidence="3" id="KW-1003">Cell membrane</keyword>
<evidence type="ECO:0000256" key="4">
    <source>
        <dbReference type="ARBA" id="ARBA00022519"/>
    </source>
</evidence>
<keyword evidence="4" id="KW-0997">Cell inner membrane</keyword>
<feature type="transmembrane region" description="Helical" evidence="8">
    <location>
        <begin position="73"/>
        <end position="97"/>
    </location>
</feature>
<dbReference type="EMBL" id="CAFABA010000006">
    <property type="protein sequence ID" value="CAB4814839.1"/>
    <property type="molecule type" value="Genomic_DNA"/>
</dbReference>
<dbReference type="Pfam" id="PF00528">
    <property type="entry name" value="BPD_transp_1"/>
    <property type="match status" value="2"/>
</dbReference>
<evidence type="ECO:0000256" key="1">
    <source>
        <dbReference type="ARBA" id="ARBA00004429"/>
    </source>
</evidence>
<dbReference type="Gene3D" id="1.10.3720.10">
    <property type="entry name" value="MetI-like"/>
    <property type="match status" value="2"/>
</dbReference>
<feature type="transmembrane region" description="Helical" evidence="8">
    <location>
        <begin position="299"/>
        <end position="320"/>
    </location>
</feature>
<feature type="transmembrane region" description="Helical" evidence="8">
    <location>
        <begin position="249"/>
        <end position="270"/>
    </location>
</feature>
<dbReference type="InterPro" id="IPR000515">
    <property type="entry name" value="MetI-like"/>
</dbReference>
<dbReference type="PROSITE" id="PS50928">
    <property type="entry name" value="ABC_TM1"/>
    <property type="match status" value="2"/>
</dbReference>
<protein>
    <submittedName>
        <fullName evidence="10">Unannotated protein</fullName>
    </submittedName>
</protein>
<feature type="transmembrane region" description="Helical" evidence="8">
    <location>
        <begin position="205"/>
        <end position="229"/>
    </location>
</feature>